<dbReference type="EMBL" id="AOPZ01000017">
    <property type="protein sequence ID" value="EPH46468.1"/>
    <property type="molecule type" value="Genomic_DNA"/>
</dbReference>
<name>S3ZTF0_9ACTN</name>
<protein>
    <submittedName>
        <fullName evidence="6">Putative 8-oxo-dGTP diphosphatase</fullName>
    </submittedName>
</protein>
<dbReference type="PRINTS" id="PR00502">
    <property type="entry name" value="NUDIXFAMILY"/>
</dbReference>
<dbReference type="PANTHER" id="PTHR43046:SF2">
    <property type="entry name" value="8-OXO-DGTP DIPHOSPHATASE-RELATED"/>
    <property type="match status" value="1"/>
</dbReference>
<organism evidence="6 7">
    <name type="scientific">Streptomyces aurantiacus JA 4570</name>
    <dbReference type="NCBI Taxonomy" id="1286094"/>
    <lineage>
        <taxon>Bacteria</taxon>
        <taxon>Bacillati</taxon>
        <taxon>Actinomycetota</taxon>
        <taxon>Actinomycetes</taxon>
        <taxon>Kitasatosporales</taxon>
        <taxon>Streptomycetaceae</taxon>
        <taxon>Streptomyces</taxon>
        <taxon>Streptomyces aurantiacus group</taxon>
    </lineage>
</organism>
<dbReference type="Proteomes" id="UP000014629">
    <property type="component" value="Unassembled WGS sequence"/>
</dbReference>
<comment type="cofactor">
    <cofactor evidence="1">
        <name>Mg(2+)</name>
        <dbReference type="ChEBI" id="CHEBI:18420"/>
    </cofactor>
</comment>
<dbReference type="InterPro" id="IPR000086">
    <property type="entry name" value="NUDIX_hydrolase_dom"/>
</dbReference>
<dbReference type="PROSITE" id="PS51462">
    <property type="entry name" value="NUDIX"/>
    <property type="match status" value="1"/>
</dbReference>
<reference evidence="6 7" key="1">
    <citation type="submission" date="2013-02" db="EMBL/GenBank/DDBJ databases">
        <title>Draft Genome Sequence of Streptomyces aurantiacus, Which Produces Setomimycin.</title>
        <authorList>
            <person name="Gruening B.A."/>
            <person name="Praeg A."/>
            <person name="Erxleben A."/>
            <person name="Guenther S."/>
            <person name="Mueller M."/>
        </authorList>
    </citation>
    <scope>NUCLEOTIDE SEQUENCE [LARGE SCALE GENOMIC DNA]</scope>
    <source>
        <strain evidence="6 7">JA 4570</strain>
    </source>
</reference>
<evidence type="ECO:0000313" key="7">
    <source>
        <dbReference type="Proteomes" id="UP000014629"/>
    </source>
</evidence>
<dbReference type="OrthoDB" id="21568at2"/>
<accession>S3ZTF0</accession>
<keyword evidence="7" id="KW-1185">Reference proteome</keyword>
<keyword evidence="3 4" id="KW-0378">Hydrolase</keyword>
<dbReference type="InterPro" id="IPR015797">
    <property type="entry name" value="NUDIX_hydrolase-like_dom_sf"/>
</dbReference>
<dbReference type="Gene3D" id="3.90.79.10">
    <property type="entry name" value="Nucleoside Triphosphate Pyrophosphohydrolase"/>
    <property type="match status" value="1"/>
</dbReference>
<dbReference type="InterPro" id="IPR020084">
    <property type="entry name" value="NUDIX_hydrolase_CS"/>
</dbReference>
<dbReference type="AlphaFoldDB" id="S3ZTF0"/>
<gene>
    <name evidence="6" type="ORF">STRAU_0440</name>
</gene>
<evidence type="ECO:0000256" key="2">
    <source>
        <dbReference type="ARBA" id="ARBA00005582"/>
    </source>
</evidence>
<dbReference type="PATRIC" id="fig|1286094.4.peg.430"/>
<dbReference type="SUPFAM" id="SSF55811">
    <property type="entry name" value="Nudix"/>
    <property type="match status" value="1"/>
</dbReference>
<dbReference type="PANTHER" id="PTHR43046">
    <property type="entry name" value="GDP-MANNOSE MANNOSYL HYDROLASE"/>
    <property type="match status" value="1"/>
</dbReference>
<comment type="caution">
    <text evidence="6">The sequence shown here is derived from an EMBL/GenBank/DDBJ whole genome shotgun (WGS) entry which is preliminary data.</text>
</comment>
<dbReference type="InterPro" id="IPR020476">
    <property type="entry name" value="Nudix_hydrolase"/>
</dbReference>
<dbReference type="CDD" id="cd18882">
    <property type="entry name" value="NUDIX_Hydrolase"/>
    <property type="match status" value="1"/>
</dbReference>
<evidence type="ECO:0000256" key="3">
    <source>
        <dbReference type="ARBA" id="ARBA00022801"/>
    </source>
</evidence>
<sequence>MQTNPGCVAVILTSRQEIILQHRDDKPEICWPGYWSLPGGGAEPGETPMDTVLREIKEETGVVPDEIAEVPVTPYEPAKNPPHVFLGSWDGAEQDLVLGEGQALRLFPMSQLPQKMPPHIRHYIDQLIRGVTES</sequence>
<comment type="similarity">
    <text evidence="2 4">Belongs to the Nudix hydrolase family.</text>
</comment>
<feature type="domain" description="Nudix hydrolase" evidence="5">
    <location>
        <begin position="2"/>
        <end position="129"/>
    </location>
</feature>
<dbReference type="GO" id="GO:0016787">
    <property type="term" value="F:hydrolase activity"/>
    <property type="evidence" value="ECO:0007669"/>
    <property type="project" value="UniProtKB-KW"/>
</dbReference>
<dbReference type="PROSITE" id="PS00893">
    <property type="entry name" value="NUDIX_BOX"/>
    <property type="match status" value="1"/>
</dbReference>
<evidence type="ECO:0000256" key="1">
    <source>
        <dbReference type="ARBA" id="ARBA00001946"/>
    </source>
</evidence>
<dbReference type="Pfam" id="PF00293">
    <property type="entry name" value="NUDIX"/>
    <property type="match status" value="1"/>
</dbReference>
<evidence type="ECO:0000256" key="4">
    <source>
        <dbReference type="RuleBase" id="RU003476"/>
    </source>
</evidence>
<proteinExistence type="inferred from homology"/>
<evidence type="ECO:0000259" key="5">
    <source>
        <dbReference type="PROSITE" id="PS51462"/>
    </source>
</evidence>
<evidence type="ECO:0000313" key="6">
    <source>
        <dbReference type="EMBL" id="EPH46468.1"/>
    </source>
</evidence>